<dbReference type="InterPro" id="IPR045249">
    <property type="entry name" value="HARBI1-like"/>
</dbReference>
<proteinExistence type="inferred from homology"/>
<evidence type="ECO:0000259" key="9">
    <source>
        <dbReference type="Pfam" id="PF13359"/>
    </source>
</evidence>
<evidence type="ECO:0000256" key="8">
    <source>
        <dbReference type="SAM" id="Phobius"/>
    </source>
</evidence>
<keyword evidence="8" id="KW-1133">Transmembrane helix</keyword>
<dbReference type="InterPro" id="IPR058353">
    <property type="entry name" value="DUF8040"/>
</dbReference>
<feature type="transmembrane region" description="Helical" evidence="8">
    <location>
        <begin position="30"/>
        <end position="47"/>
    </location>
</feature>
<dbReference type="GO" id="GO:0005634">
    <property type="term" value="C:nucleus"/>
    <property type="evidence" value="ECO:0007669"/>
    <property type="project" value="UniProtKB-SubCell"/>
</dbReference>
<organism evidence="11 12">
    <name type="scientific">Rubus argutus</name>
    <name type="common">Southern blackberry</name>
    <dbReference type="NCBI Taxonomy" id="59490"/>
    <lineage>
        <taxon>Eukaryota</taxon>
        <taxon>Viridiplantae</taxon>
        <taxon>Streptophyta</taxon>
        <taxon>Embryophyta</taxon>
        <taxon>Tracheophyta</taxon>
        <taxon>Spermatophyta</taxon>
        <taxon>Magnoliopsida</taxon>
        <taxon>eudicotyledons</taxon>
        <taxon>Gunneridae</taxon>
        <taxon>Pentapetalae</taxon>
        <taxon>rosids</taxon>
        <taxon>fabids</taxon>
        <taxon>Rosales</taxon>
        <taxon>Rosaceae</taxon>
        <taxon>Rosoideae</taxon>
        <taxon>Rosoideae incertae sedis</taxon>
        <taxon>Rubus</taxon>
    </lineage>
</organism>
<keyword evidence="7" id="KW-0539">Nucleus</keyword>
<evidence type="ECO:0000259" key="10">
    <source>
        <dbReference type="Pfam" id="PF26138"/>
    </source>
</evidence>
<feature type="domain" description="DUF8040" evidence="10">
    <location>
        <begin position="65"/>
        <end position="153"/>
    </location>
</feature>
<dbReference type="Pfam" id="PF26138">
    <property type="entry name" value="DUF8040"/>
    <property type="match status" value="1"/>
</dbReference>
<protein>
    <recommendedName>
        <fullName evidence="13">Protein ALP1-like</fullName>
    </recommendedName>
</protein>
<keyword evidence="5" id="KW-0479">Metal-binding</keyword>
<keyword evidence="12" id="KW-1185">Reference proteome</keyword>
<dbReference type="PANTHER" id="PTHR22930">
    <property type="match status" value="1"/>
</dbReference>
<reference evidence="11 12" key="1">
    <citation type="journal article" date="2023" name="G3 (Bethesda)">
        <title>A chromosome-length genome assembly and annotation of blackberry (Rubus argutus, cv. 'Hillquist').</title>
        <authorList>
            <person name="Bruna T."/>
            <person name="Aryal R."/>
            <person name="Dudchenko O."/>
            <person name="Sargent D.J."/>
            <person name="Mead D."/>
            <person name="Buti M."/>
            <person name="Cavallini A."/>
            <person name="Hytonen T."/>
            <person name="Andres J."/>
            <person name="Pham M."/>
            <person name="Weisz D."/>
            <person name="Mascagni F."/>
            <person name="Usai G."/>
            <person name="Natali L."/>
            <person name="Bassil N."/>
            <person name="Fernandez G.E."/>
            <person name="Lomsadze A."/>
            <person name="Armour M."/>
            <person name="Olukolu B."/>
            <person name="Poorten T."/>
            <person name="Britton C."/>
            <person name="Davik J."/>
            <person name="Ashrafi H."/>
            <person name="Aiden E.L."/>
            <person name="Borodovsky M."/>
            <person name="Worthington M."/>
        </authorList>
    </citation>
    <scope>NUCLEOTIDE SEQUENCE [LARGE SCALE GENOMIC DNA]</scope>
    <source>
        <strain evidence="11">PI 553951</strain>
    </source>
</reference>
<comment type="similarity">
    <text evidence="3">Belongs to the HARBI1 family.</text>
</comment>
<dbReference type="InterPro" id="IPR027806">
    <property type="entry name" value="HARBI1_dom"/>
</dbReference>
<accession>A0AAW1WG79</accession>
<evidence type="ECO:0000256" key="7">
    <source>
        <dbReference type="ARBA" id="ARBA00023242"/>
    </source>
</evidence>
<dbReference type="Proteomes" id="UP001457282">
    <property type="component" value="Unassembled WGS sequence"/>
</dbReference>
<gene>
    <name evidence="11" type="ORF">M0R45_032326</name>
</gene>
<comment type="subcellular location">
    <subcellularLocation>
        <location evidence="2">Nucleus</location>
    </subcellularLocation>
</comment>
<comment type="cofactor">
    <cofactor evidence="1">
        <name>a divalent metal cation</name>
        <dbReference type="ChEBI" id="CHEBI:60240"/>
    </cofactor>
</comment>
<dbReference type="PANTHER" id="PTHR22930:SF281">
    <property type="entry name" value="NUCLEASE"/>
    <property type="match status" value="1"/>
</dbReference>
<dbReference type="GO" id="GO:0016787">
    <property type="term" value="F:hydrolase activity"/>
    <property type="evidence" value="ECO:0007669"/>
    <property type="project" value="UniProtKB-KW"/>
</dbReference>
<evidence type="ECO:0000256" key="3">
    <source>
        <dbReference type="ARBA" id="ARBA00006958"/>
    </source>
</evidence>
<dbReference type="GO" id="GO:0046872">
    <property type="term" value="F:metal ion binding"/>
    <property type="evidence" value="ECO:0007669"/>
    <property type="project" value="UniProtKB-KW"/>
</dbReference>
<name>A0AAW1WG79_RUBAR</name>
<dbReference type="Pfam" id="PF13359">
    <property type="entry name" value="DDE_Tnp_4"/>
    <property type="match status" value="1"/>
</dbReference>
<dbReference type="GO" id="GO:0004518">
    <property type="term" value="F:nuclease activity"/>
    <property type="evidence" value="ECO:0007669"/>
    <property type="project" value="UniProtKB-KW"/>
</dbReference>
<keyword evidence="8" id="KW-0472">Membrane</keyword>
<keyword evidence="8" id="KW-0812">Transmembrane</keyword>
<comment type="caution">
    <text evidence="11">The sequence shown here is derived from an EMBL/GenBank/DDBJ whole genome shotgun (WGS) entry which is preliminary data.</text>
</comment>
<evidence type="ECO:0000256" key="2">
    <source>
        <dbReference type="ARBA" id="ARBA00004123"/>
    </source>
</evidence>
<evidence type="ECO:0000256" key="4">
    <source>
        <dbReference type="ARBA" id="ARBA00022722"/>
    </source>
</evidence>
<evidence type="ECO:0000313" key="12">
    <source>
        <dbReference type="Proteomes" id="UP001457282"/>
    </source>
</evidence>
<dbReference type="EMBL" id="JBEDUW010000006">
    <property type="protein sequence ID" value="KAK9923930.1"/>
    <property type="molecule type" value="Genomic_DNA"/>
</dbReference>
<feature type="domain" description="DDE Tnp4" evidence="9">
    <location>
        <begin position="185"/>
        <end position="344"/>
    </location>
</feature>
<evidence type="ECO:0000256" key="1">
    <source>
        <dbReference type="ARBA" id="ARBA00001968"/>
    </source>
</evidence>
<keyword evidence="4" id="KW-0540">Nuclease</keyword>
<evidence type="ECO:0008006" key="13">
    <source>
        <dbReference type="Google" id="ProtNLM"/>
    </source>
</evidence>
<evidence type="ECO:0000313" key="11">
    <source>
        <dbReference type="EMBL" id="KAK9923930.1"/>
    </source>
</evidence>
<keyword evidence="6" id="KW-0378">Hydrolase</keyword>
<dbReference type="AlphaFoldDB" id="A0AAW1WG79"/>
<sequence length="418" mass="48818">MASDDWNNLFMSLKRKRAIEEEESRKKMKIIVGAITSVITIVLAWYTRNFFVKEPSRDWDRERCSYLNRLYNGTEVDCIEQLRVSKSAFKKLCKILHDNGRLARTRNVSIEESVAIFLNILAHNHKIRSIGFDYYRSKETISRQFNRVLQAMLRISKNYLKYQSPIMSGSDKDKWKRFENCLGALDGTHIHVTVSADEKPRYRNRKGDISTNVLGVCAPDLKFIYVLPGWEGSASDVHVLRDALRRNNPFQVPSEKYYLVDAGYSNGPGFLAPYRGTRYHLNEWTGNRPRNYKELFNLRHSSARNVIERAFGLLKKRWSILRTSSFFNIKTQIRIINACCTLHNFIRIEQLNDSILEDQDLMYLASVDADIANQPPSDQNNFHDRITCVETNDQWTAFRDTLALKMFQDYQARRLPES</sequence>
<evidence type="ECO:0000256" key="5">
    <source>
        <dbReference type="ARBA" id="ARBA00022723"/>
    </source>
</evidence>
<evidence type="ECO:0000256" key="6">
    <source>
        <dbReference type="ARBA" id="ARBA00022801"/>
    </source>
</evidence>